<dbReference type="NCBIfam" id="TIGR03319">
    <property type="entry name" value="RNase_Y"/>
    <property type="match status" value="1"/>
</dbReference>
<dbReference type="InterPro" id="IPR006674">
    <property type="entry name" value="HD_domain"/>
</dbReference>
<evidence type="ECO:0000256" key="3">
    <source>
        <dbReference type="ARBA" id="ARBA00022801"/>
    </source>
</evidence>
<dbReference type="CDD" id="cd22431">
    <property type="entry name" value="KH-I_RNaseY"/>
    <property type="match status" value="1"/>
</dbReference>
<dbReference type="GO" id="GO:0006402">
    <property type="term" value="P:mRNA catabolic process"/>
    <property type="evidence" value="ECO:0007669"/>
    <property type="project" value="InterPro"/>
</dbReference>
<keyword evidence="5" id="KW-0175">Coiled coil</keyword>
<organism evidence="7">
    <name type="scientific">hydrocarbon metagenome</name>
    <dbReference type="NCBI Taxonomy" id="938273"/>
    <lineage>
        <taxon>unclassified sequences</taxon>
        <taxon>metagenomes</taxon>
        <taxon>ecological metagenomes</taxon>
    </lineage>
</organism>
<dbReference type="Pfam" id="PF00013">
    <property type="entry name" value="KH_1"/>
    <property type="match status" value="1"/>
</dbReference>
<feature type="domain" description="HD" evidence="6">
    <location>
        <begin position="335"/>
        <end position="428"/>
    </location>
</feature>
<dbReference type="SMART" id="SM00471">
    <property type="entry name" value="HDc"/>
    <property type="match status" value="1"/>
</dbReference>
<reference evidence="7" key="1">
    <citation type="journal article" date="2015" name="Proc. Natl. Acad. Sci. U.S.A.">
        <title>Networks of energetic and metabolic interactions define dynamics in microbial communities.</title>
        <authorList>
            <person name="Embree M."/>
            <person name="Liu J.K."/>
            <person name="Al-Bassam M.M."/>
            <person name="Zengler K."/>
        </authorList>
    </citation>
    <scope>NUCLEOTIDE SEQUENCE</scope>
</reference>
<dbReference type="GO" id="GO:0016787">
    <property type="term" value="F:hydrolase activity"/>
    <property type="evidence" value="ECO:0007669"/>
    <property type="project" value="UniProtKB-KW"/>
</dbReference>
<dbReference type="InterPro" id="IPR036612">
    <property type="entry name" value="KH_dom_type_1_sf"/>
</dbReference>
<dbReference type="InterPro" id="IPR017705">
    <property type="entry name" value="Ribonuclease_Y"/>
</dbReference>
<dbReference type="NCBIfam" id="TIGR00277">
    <property type="entry name" value="HDIG"/>
    <property type="match status" value="1"/>
</dbReference>
<keyword evidence="2" id="KW-0255">Endonuclease</keyword>
<evidence type="ECO:0000256" key="2">
    <source>
        <dbReference type="ARBA" id="ARBA00022759"/>
    </source>
</evidence>
<dbReference type="InterPro" id="IPR004088">
    <property type="entry name" value="KH_dom_type_1"/>
</dbReference>
<proteinExistence type="inferred from homology"/>
<accession>A0A0W8G644</accession>
<evidence type="ECO:0000256" key="5">
    <source>
        <dbReference type="SAM" id="Coils"/>
    </source>
</evidence>
<dbReference type="SUPFAM" id="SSF109604">
    <property type="entry name" value="HD-domain/PDEase-like"/>
    <property type="match status" value="1"/>
</dbReference>
<dbReference type="SUPFAM" id="SSF54791">
    <property type="entry name" value="Eukaryotic type KH-domain (KH-domain type I)"/>
    <property type="match status" value="1"/>
</dbReference>
<evidence type="ECO:0000256" key="4">
    <source>
        <dbReference type="ARBA" id="ARBA00022884"/>
    </source>
</evidence>
<dbReference type="InterPro" id="IPR004087">
    <property type="entry name" value="KH_dom"/>
</dbReference>
<dbReference type="Pfam" id="PF01966">
    <property type="entry name" value="HD"/>
    <property type="match status" value="1"/>
</dbReference>
<dbReference type="Gene3D" id="1.10.3210.10">
    <property type="entry name" value="Hypothetical protein af1432"/>
    <property type="match status" value="1"/>
</dbReference>
<dbReference type="GO" id="GO:0016020">
    <property type="term" value="C:membrane"/>
    <property type="evidence" value="ECO:0007669"/>
    <property type="project" value="InterPro"/>
</dbReference>
<gene>
    <name evidence="7" type="ORF">ASZ90_001532</name>
</gene>
<dbReference type="InterPro" id="IPR003607">
    <property type="entry name" value="HD/PDEase_dom"/>
</dbReference>
<feature type="coiled-coil region" evidence="5">
    <location>
        <begin position="29"/>
        <end position="138"/>
    </location>
</feature>
<evidence type="ECO:0000313" key="7">
    <source>
        <dbReference type="EMBL" id="KUG28591.1"/>
    </source>
</evidence>
<dbReference type="PANTHER" id="PTHR12826">
    <property type="entry name" value="RIBONUCLEASE Y"/>
    <property type="match status" value="1"/>
</dbReference>
<dbReference type="InterPro" id="IPR022711">
    <property type="entry name" value="RNase_Y_N"/>
</dbReference>
<dbReference type="Gene3D" id="3.30.1370.10">
    <property type="entry name" value="K Homology domain, type 1"/>
    <property type="match status" value="1"/>
</dbReference>
<dbReference type="FunFam" id="1.10.3210.10:FF:000022">
    <property type="entry name" value="Ribonuclease Y"/>
    <property type="match status" value="1"/>
</dbReference>
<dbReference type="Pfam" id="PF12072">
    <property type="entry name" value="RNase_Y_N"/>
    <property type="match status" value="1"/>
</dbReference>
<evidence type="ECO:0000256" key="1">
    <source>
        <dbReference type="ARBA" id="ARBA00022722"/>
    </source>
</evidence>
<dbReference type="AlphaFoldDB" id="A0A0W8G644"/>
<dbReference type="CDD" id="cd00077">
    <property type="entry name" value="HDc"/>
    <property type="match status" value="1"/>
</dbReference>
<dbReference type="HAMAP" id="MF_00335">
    <property type="entry name" value="RNase_Y"/>
    <property type="match status" value="1"/>
</dbReference>
<protein>
    <submittedName>
        <fullName evidence="7">Hydrolase (Had superfamily)</fullName>
    </submittedName>
</protein>
<name>A0A0W8G644_9ZZZZ</name>
<keyword evidence="4" id="KW-0694">RNA-binding</keyword>
<comment type="caution">
    <text evidence="7">The sequence shown here is derived from an EMBL/GenBank/DDBJ whole genome shotgun (WGS) entry which is preliminary data.</text>
</comment>
<dbReference type="PROSITE" id="PS50084">
    <property type="entry name" value="KH_TYPE_1"/>
    <property type="match status" value="1"/>
</dbReference>
<dbReference type="GO" id="GO:0003723">
    <property type="term" value="F:RNA binding"/>
    <property type="evidence" value="ECO:0007669"/>
    <property type="project" value="UniProtKB-KW"/>
</dbReference>
<dbReference type="PANTHER" id="PTHR12826:SF15">
    <property type="entry name" value="RIBONUCLEASE Y"/>
    <property type="match status" value="1"/>
</dbReference>
<keyword evidence="1" id="KW-0540">Nuclease</keyword>
<keyword evidence="3 7" id="KW-0378">Hydrolase</keyword>
<dbReference type="EMBL" id="LNQE01000203">
    <property type="protein sequence ID" value="KUG28591.1"/>
    <property type="molecule type" value="Genomic_DNA"/>
</dbReference>
<dbReference type="InterPro" id="IPR006675">
    <property type="entry name" value="HDIG_dom"/>
</dbReference>
<dbReference type="SMART" id="SM00322">
    <property type="entry name" value="KH"/>
    <property type="match status" value="1"/>
</dbReference>
<dbReference type="GO" id="GO:0004519">
    <property type="term" value="F:endonuclease activity"/>
    <property type="evidence" value="ECO:0007669"/>
    <property type="project" value="UniProtKB-KW"/>
</dbReference>
<evidence type="ECO:0000259" key="6">
    <source>
        <dbReference type="PROSITE" id="PS51831"/>
    </source>
</evidence>
<dbReference type="PROSITE" id="PS51831">
    <property type="entry name" value="HD"/>
    <property type="match status" value="1"/>
</dbReference>
<sequence length="519" mass="58076">MDFFTVVIILASLCAGGAGGYYLYQFISQKTLKESRSLAERILEEAKKEAQAHKKEFLVQAQDDLYRQKKELEAEYKDRAQSLEAKEAQLSRKQEKLEEKQEQIVGRESELLGTEKRLTSLERSLTEKEEMLDRASEEHLQRLQEVSGLTVEEAKKLVMAETESRTRHEAAKMIRQIEMEARETADKSGKKILALAIQRYAGDFVAEQTVTAVTLPSEEMKGRIIGREGRNIRALEAATGVDLIIDDTPETVILSAFSPIRRQVAKMALERLITDGRIHPARIEDIVKKVEQEFEVKLREIGEQATFDIGVHGINPELVRLLGHLQYRTSYSQNVLQHSLEVSTLCGIMASELGLDVKKAKRAGLLHDIGKAVDHEIEGPHAVIGADLAKKFGEGGDIIHAIQAHHEDVPPKSILAILVQAADSLSGARPGARKELLESYVKRLEELENLATDFEGVTKAYAIQAGREIRVVVDSDAVDDDRTFLLCKDIAKQIEDNLTYPGQIRVTVIRERRAVGFAK</sequence>